<feature type="non-terminal residue" evidence="9">
    <location>
        <position position="1"/>
    </location>
</feature>
<dbReference type="GO" id="GO:0009240">
    <property type="term" value="P:isopentenyl diphosphate biosynthetic process"/>
    <property type="evidence" value="ECO:0007669"/>
    <property type="project" value="TreeGrafter"/>
</dbReference>
<dbReference type="PANTHER" id="PTHR10885:SF0">
    <property type="entry name" value="ISOPENTENYL-DIPHOSPHATE DELTA-ISOMERASE"/>
    <property type="match status" value="1"/>
</dbReference>
<comment type="caution">
    <text evidence="9">The sequence shown here is derived from an EMBL/GenBank/DDBJ whole genome shotgun (WGS) entry which is preliminary data.</text>
</comment>
<evidence type="ECO:0000256" key="2">
    <source>
        <dbReference type="ARBA" id="ARBA00003951"/>
    </source>
</evidence>
<gene>
    <name evidence="9" type="ORF">MSPICULIGERA_LOCUS23010</name>
</gene>
<evidence type="ECO:0000256" key="4">
    <source>
        <dbReference type="ARBA" id="ARBA00007579"/>
    </source>
</evidence>
<comment type="function">
    <text evidence="2">Catalyzes the 1,3-allylic rearrangement of the homoallylic substrate isopentenyl (IPP) to its highly electrophilic allylic isomer, dimethylallyl diphosphate (DMAPP).</text>
</comment>
<dbReference type="PROSITE" id="PS51462">
    <property type="entry name" value="NUDIX"/>
    <property type="match status" value="1"/>
</dbReference>
<evidence type="ECO:0000313" key="10">
    <source>
        <dbReference type="Proteomes" id="UP001177023"/>
    </source>
</evidence>
<dbReference type="PANTHER" id="PTHR10885">
    <property type="entry name" value="ISOPENTENYL-DIPHOSPHATE DELTA-ISOMERASE"/>
    <property type="match status" value="1"/>
</dbReference>
<keyword evidence="7" id="KW-0413">Isomerase</keyword>
<dbReference type="Pfam" id="PF00293">
    <property type="entry name" value="NUDIX"/>
    <property type="match status" value="1"/>
</dbReference>
<dbReference type="GO" id="GO:0004452">
    <property type="term" value="F:isopentenyl-diphosphate delta-isomerase activity"/>
    <property type="evidence" value="ECO:0007669"/>
    <property type="project" value="UniProtKB-EC"/>
</dbReference>
<feature type="domain" description="Nudix hydrolase" evidence="8">
    <location>
        <begin position="70"/>
        <end position="216"/>
    </location>
</feature>
<dbReference type="PIRSF" id="PIRSF018427">
    <property type="entry name" value="Isopntndiph_ism"/>
    <property type="match status" value="1"/>
</dbReference>
<dbReference type="SUPFAM" id="SSF55811">
    <property type="entry name" value="Nudix"/>
    <property type="match status" value="1"/>
</dbReference>
<proteinExistence type="inferred from homology"/>
<dbReference type="InterPro" id="IPR015797">
    <property type="entry name" value="NUDIX_hydrolase-like_dom_sf"/>
</dbReference>
<comment type="catalytic activity">
    <reaction evidence="1">
        <text>isopentenyl diphosphate = dimethylallyl diphosphate</text>
        <dbReference type="Rhea" id="RHEA:23284"/>
        <dbReference type="ChEBI" id="CHEBI:57623"/>
        <dbReference type="ChEBI" id="CHEBI:128769"/>
        <dbReference type="EC" id="5.3.3.2"/>
    </reaction>
</comment>
<evidence type="ECO:0000256" key="7">
    <source>
        <dbReference type="ARBA" id="ARBA00023235"/>
    </source>
</evidence>
<dbReference type="GO" id="GO:0005737">
    <property type="term" value="C:cytoplasm"/>
    <property type="evidence" value="ECO:0007669"/>
    <property type="project" value="TreeGrafter"/>
</dbReference>
<evidence type="ECO:0000256" key="3">
    <source>
        <dbReference type="ARBA" id="ARBA00004826"/>
    </source>
</evidence>
<dbReference type="Proteomes" id="UP001177023">
    <property type="component" value="Unassembled WGS sequence"/>
</dbReference>
<evidence type="ECO:0000313" key="9">
    <source>
        <dbReference type="EMBL" id="CAJ0584975.1"/>
    </source>
</evidence>
<dbReference type="NCBIfam" id="TIGR02150">
    <property type="entry name" value="IPP_isom_1"/>
    <property type="match status" value="1"/>
</dbReference>
<evidence type="ECO:0000259" key="8">
    <source>
        <dbReference type="PROSITE" id="PS51462"/>
    </source>
</evidence>
<dbReference type="CDD" id="cd02885">
    <property type="entry name" value="NUDIX_IPP_Isomerase"/>
    <property type="match status" value="1"/>
</dbReference>
<reference evidence="9" key="1">
    <citation type="submission" date="2023-06" db="EMBL/GenBank/DDBJ databases">
        <authorList>
            <person name="Delattre M."/>
        </authorList>
    </citation>
    <scope>NUCLEOTIDE SEQUENCE</scope>
    <source>
        <strain evidence="9">AF72</strain>
    </source>
</reference>
<accession>A0AA36GAA1</accession>
<evidence type="ECO:0000256" key="1">
    <source>
        <dbReference type="ARBA" id="ARBA00000374"/>
    </source>
</evidence>
<comment type="pathway">
    <text evidence="3">Isoprenoid biosynthesis; dimethylallyl diphosphate biosynthesis; dimethylallyl diphosphate from isopentenyl diphosphate: step 1/1.</text>
</comment>
<dbReference type="EMBL" id="CATQJA010002702">
    <property type="protein sequence ID" value="CAJ0584975.1"/>
    <property type="molecule type" value="Genomic_DNA"/>
</dbReference>
<evidence type="ECO:0000256" key="5">
    <source>
        <dbReference type="ARBA" id="ARBA00012057"/>
    </source>
</evidence>
<organism evidence="9 10">
    <name type="scientific">Mesorhabditis spiculigera</name>
    <dbReference type="NCBI Taxonomy" id="96644"/>
    <lineage>
        <taxon>Eukaryota</taxon>
        <taxon>Metazoa</taxon>
        <taxon>Ecdysozoa</taxon>
        <taxon>Nematoda</taxon>
        <taxon>Chromadorea</taxon>
        <taxon>Rhabditida</taxon>
        <taxon>Rhabditina</taxon>
        <taxon>Rhabditomorpha</taxon>
        <taxon>Rhabditoidea</taxon>
        <taxon>Rhabditidae</taxon>
        <taxon>Mesorhabditinae</taxon>
        <taxon>Mesorhabditis</taxon>
    </lineage>
</organism>
<keyword evidence="6" id="KW-0414">Isoprene biosynthesis</keyword>
<dbReference type="InterPro" id="IPR011876">
    <property type="entry name" value="IsopentenylPP_isomerase_typ1"/>
</dbReference>
<dbReference type="InterPro" id="IPR000086">
    <property type="entry name" value="NUDIX_hydrolase_dom"/>
</dbReference>
<name>A0AA36GAA1_9BILA</name>
<keyword evidence="10" id="KW-1185">Reference proteome</keyword>
<dbReference type="AlphaFoldDB" id="A0AA36GAA1"/>
<evidence type="ECO:0000256" key="6">
    <source>
        <dbReference type="ARBA" id="ARBA00023229"/>
    </source>
</evidence>
<protein>
    <recommendedName>
        <fullName evidence="5">isopentenyl-diphosphate Delta-isomerase</fullName>
        <ecNumber evidence="5">5.3.3.2</ecNumber>
    </recommendedName>
</protein>
<sequence length="247" mass="28330">MAIGRIVKPLIPKVRGPPLKMLGARGQAALAHADPAQVQHLQEMCIAVNERDEPVQQVSKGDAHHQETMALHRAFSVFAFTRDGRLVLQKRSACKITFPQMWTNTCCSHPLWDEREVQGVEGAKHAAARKMEHELGVRPDPTDSYVFKGKYLYKANMASGPWGEHEMDYALILRNFDLQRIQMNPEEVEAVDAVSPDELPRLMNDPRYTFTPWFKLFVRLGHLQKWWGDLDNLKESKDQKAIFRMDI</sequence>
<comment type="similarity">
    <text evidence="4">Belongs to the IPP isomerase type 1 family.</text>
</comment>
<dbReference type="EC" id="5.3.3.2" evidence="5"/>
<dbReference type="Gene3D" id="3.90.79.10">
    <property type="entry name" value="Nucleoside Triphosphate Pyrophosphohydrolase"/>
    <property type="match status" value="1"/>
</dbReference>